<accession>T0MFV5</accession>
<dbReference type="EMBL" id="KE647058">
    <property type="protein sequence ID" value="EQB61956.1"/>
    <property type="molecule type" value="Genomic_DNA"/>
</dbReference>
<gene>
    <name evidence="2" type="ORF">NAPIS_ORF00483</name>
</gene>
<feature type="region of interest" description="Disordered" evidence="1">
    <location>
        <begin position="1"/>
        <end position="81"/>
    </location>
</feature>
<protein>
    <submittedName>
        <fullName evidence="2">Spore wall protein 8</fullName>
    </submittedName>
</protein>
<dbReference type="VEuPathDB" id="MicrosporidiaDB:NAPIS_ORF00483"/>
<keyword evidence="3" id="KW-1185">Reference proteome</keyword>
<feature type="compositionally biased region" description="Basic and acidic residues" evidence="1">
    <location>
        <begin position="1"/>
        <end position="16"/>
    </location>
</feature>
<evidence type="ECO:0000313" key="2">
    <source>
        <dbReference type="EMBL" id="EQB61956.1"/>
    </source>
</evidence>
<reference evidence="2 3" key="1">
    <citation type="journal article" date="2013" name="BMC Genomics">
        <title>Genome sequencing and comparative genomics of honey bee microsporidia, Nosema apis reveal novel insights into host-parasite interactions.</title>
        <authorList>
            <person name="Chen Yp."/>
            <person name="Pettis J.S."/>
            <person name="Zhao Y."/>
            <person name="Liu X."/>
            <person name="Tallon L.J."/>
            <person name="Sadzewicz L.D."/>
            <person name="Li R."/>
            <person name="Zheng H."/>
            <person name="Huang S."/>
            <person name="Zhang X."/>
            <person name="Hamilton M.C."/>
            <person name="Pernal S.F."/>
            <person name="Melathopoulos A.P."/>
            <person name="Yan X."/>
            <person name="Evans J.D."/>
        </authorList>
    </citation>
    <scope>NUCLEOTIDE SEQUENCE [LARGE SCALE GENOMIC DNA]</scope>
    <source>
        <strain evidence="2 3">BRL 01</strain>
    </source>
</reference>
<evidence type="ECO:0000313" key="3">
    <source>
        <dbReference type="Proteomes" id="UP000053780"/>
    </source>
</evidence>
<evidence type="ECO:0000256" key="1">
    <source>
        <dbReference type="SAM" id="MobiDB-lite"/>
    </source>
</evidence>
<feature type="compositionally biased region" description="Low complexity" evidence="1">
    <location>
        <begin position="18"/>
        <end position="42"/>
    </location>
</feature>
<organism evidence="2 3">
    <name type="scientific">Vairimorpha apis BRL 01</name>
    <dbReference type="NCBI Taxonomy" id="1037528"/>
    <lineage>
        <taxon>Eukaryota</taxon>
        <taxon>Fungi</taxon>
        <taxon>Fungi incertae sedis</taxon>
        <taxon>Microsporidia</taxon>
        <taxon>Nosematidae</taxon>
        <taxon>Vairimorpha</taxon>
    </lineage>
</organism>
<dbReference type="OrthoDB" id="2195041at2759"/>
<dbReference type="HOGENOM" id="CLU_1360770_0_0_1"/>
<proteinExistence type="predicted"/>
<feature type="compositionally biased region" description="Low complexity" evidence="1">
    <location>
        <begin position="50"/>
        <end position="64"/>
    </location>
</feature>
<sequence>MESKDKSRSSSSDKSKSCSKSSNNSANENKSLNNDKNFSSKSENTKKNNSKSMSDTTKSSSNTKPIIENKESTFNTDSTNVPITSTTFTSTNTTEFLDIPAESTDKIFDLDNNTVNELGFREKIPLSADFKPTDLQLEVFENGFSISCGNVHTRNDEIKTASAHQMRYSRFFDRPIRDVEFEGGEGIVFVYGDFADYPYPQ</sequence>
<name>T0MFV5_9MICR</name>
<dbReference type="AlphaFoldDB" id="T0MFV5"/>
<dbReference type="Proteomes" id="UP000053780">
    <property type="component" value="Unassembled WGS sequence"/>
</dbReference>